<keyword evidence="2" id="KW-1185">Reference proteome</keyword>
<dbReference type="Proteomes" id="UP000578697">
    <property type="component" value="Unassembled WGS sequence"/>
</dbReference>
<accession>A0A840SCM1</accession>
<sequence>MLSVHNIMEEQVASRVNELYDQVTEKISAWVSCDCQNCRLDTINYVLNRIQPHYVVSGRGVTHNTSLLKDSQLSADIDKLAIEGMRLVNAAKRPYHTSNIKRGNDTPSCLFVFPTFVGNVFDGQTFEPVTNATILLLLNGSQANMMDVTWPNPSNTFASTEGSFTFWAEPEKSEKPGITKNFTFTIDVTAPDYQETSYSLTLPVTSRMTERALLDSTYSVKLKDLFLFKNGIKNDQEV</sequence>
<dbReference type="InterPro" id="IPR019657">
    <property type="entry name" value="ComFB"/>
</dbReference>
<dbReference type="AlphaFoldDB" id="A0A840SCM1"/>
<dbReference type="RefSeq" id="WP_246428847.1">
    <property type="nucleotide sequence ID" value="NZ_JACHFR010000001.1"/>
</dbReference>
<gene>
    <name evidence="1" type="ORF">HNP77_000869</name>
</gene>
<evidence type="ECO:0000313" key="2">
    <source>
        <dbReference type="Proteomes" id="UP000578697"/>
    </source>
</evidence>
<reference evidence="1 2" key="1">
    <citation type="submission" date="2020-08" db="EMBL/GenBank/DDBJ databases">
        <title>Genomic Encyclopedia of Type Strains, Phase IV (KMG-IV): sequencing the most valuable type-strain genomes for metagenomic binning, comparative biology and taxonomic classification.</title>
        <authorList>
            <person name="Goeker M."/>
        </authorList>
    </citation>
    <scope>NUCLEOTIDE SEQUENCE [LARGE SCALE GENOMIC DNA]</scope>
    <source>
        <strain evidence="1 2">DSM 103679</strain>
    </source>
</reference>
<dbReference type="Pfam" id="PF10719">
    <property type="entry name" value="ComFB"/>
    <property type="match status" value="1"/>
</dbReference>
<name>A0A840SCM1_9SPIR</name>
<evidence type="ECO:0000313" key="1">
    <source>
        <dbReference type="EMBL" id="MBB5218525.1"/>
    </source>
</evidence>
<dbReference type="EMBL" id="JACHFR010000001">
    <property type="protein sequence ID" value="MBB5218525.1"/>
    <property type="molecule type" value="Genomic_DNA"/>
</dbReference>
<protein>
    <submittedName>
        <fullName evidence="1">Competence protein ComFB</fullName>
    </submittedName>
</protein>
<proteinExistence type="predicted"/>
<organism evidence="1 2">
    <name type="scientific">Treponema rectale</name>
    <dbReference type="NCBI Taxonomy" id="744512"/>
    <lineage>
        <taxon>Bacteria</taxon>
        <taxon>Pseudomonadati</taxon>
        <taxon>Spirochaetota</taxon>
        <taxon>Spirochaetia</taxon>
        <taxon>Spirochaetales</taxon>
        <taxon>Treponemataceae</taxon>
        <taxon>Treponema</taxon>
    </lineage>
</organism>
<comment type="caution">
    <text evidence="1">The sequence shown here is derived from an EMBL/GenBank/DDBJ whole genome shotgun (WGS) entry which is preliminary data.</text>
</comment>